<accession>A0A8R7VJP7</accession>
<dbReference type="EnsemblPlants" id="TuG1812S0003213300.01.T01">
    <property type="protein sequence ID" value="TuG1812S0003213300.01.T01.s_cds36863"/>
    <property type="gene ID" value="TuG1812S0003213300.01"/>
</dbReference>
<feature type="domain" description="Reverse transcriptase Ty1/copia-type" evidence="1">
    <location>
        <begin position="11"/>
        <end position="253"/>
    </location>
</feature>
<organism evidence="2 3">
    <name type="scientific">Triticum urartu</name>
    <name type="common">Red wild einkorn</name>
    <name type="synonym">Crithodium urartu</name>
    <dbReference type="NCBI Taxonomy" id="4572"/>
    <lineage>
        <taxon>Eukaryota</taxon>
        <taxon>Viridiplantae</taxon>
        <taxon>Streptophyta</taxon>
        <taxon>Embryophyta</taxon>
        <taxon>Tracheophyta</taxon>
        <taxon>Spermatophyta</taxon>
        <taxon>Magnoliopsida</taxon>
        <taxon>Liliopsida</taxon>
        <taxon>Poales</taxon>
        <taxon>Poaceae</taxon>
        <taxon>BOP clade</taxon>
        <taxon>Pooideae</taxon>
        <taxon>Triticodae</taxon>
        <taxon>Triticeae</taxon>
        <taxon>Triticinae</taxon>
        <taxon>Triticum</taxon>
    </lineage>
</organism>
<keyword evidence="3" id="KW-1185">Reference proteome</keyword>
<proteinExistence type="predicted"/>
<evidence type="ECO:0000259" key="1">
    <source>
        <dbReference type="Pfam" id="PF07727"/>
    </source>
</evidence>
<dbReference type="SUPFAM" id="SSF56672">
    <property type="entry name" value="DNA/RNA polymerases"/>
    <property type="match status" value="1"/>
</dbReference>
<dbReference type="Gramene" id="TuG1812S0003213300.01.T01">
    <property type="protein sequence ID" value="TuG1812S0003213300.01.T01.s_cds36863"/>
    <property type="gene ID" value="TuG1812S0003213300.01"/>
</dbReference>
<evidence type="ECO:0000313" key="3">
    <source>
        <dbReference type="Proteomes" id="UP000015106"/>
    </source>
</evidence>
<evidence type="ECO:0000313" key="2">
    <source>
        <dbReference type="EnsemblPlants" id="TuG1812S0003213300.01.T01.s_cds36863"/>
    </source>
</evidence>
<dbReference type="PANTHER" id="PTHR11439:SF524">
    <property type="entry name" value="RNA-DIRECTED DNA POLYMERASE, PROTEIN KINASE RLK-PELLE-DLSV FAMILY"/>
    <property type="match status" value="1"/>
</dbReference>
<reference evidence="2" key="2">
    <citation type="submission" date="2022-06" db="UniProtKB">
        <authorList>
            <consortium name="EnsemblPlants"/>
        </authorList>
    </citation>
    <scope>IDENTIFICATION</scope>
</reference>
<dbReference type="AlphaFoldDB" id="A0A8R7VJP7"/>
<protein>
    <recommendedName>
        <fullName evidence="1">Reverse transcriptase Ty1/copia-type domain-containing protein</fullName>
    </recommendedName>
</protein>
<name>A0A8R7VJP7_TRIUA</name>
<dbReference type="PANTHER" id="PTHR11439">
    <property type="entry name" value="GAG-POL-RELATED RETROTRANSPOSON"/>
    <property type="match status" value="1"/>
</dbReference>
<dbReference type="InterPro" id="IPR043502">
    <property type="entry name" value="DNA/RNA_pol_sf"/>
</dbReference>
<dbReference type="Proteomes" id="UP000015106">
    <property type="component" value="Unassembled WGS sequence"/>
</dbReference>
<dbReference type="CDD" id="cd09272">
    <property type="entry name" value="RNase_HI_RT_Ty1"/>
    <property type="match status" value="1"/>
</dbReference>
<sequence length="499" mass="56188">MLAEYDALIENSTWSLVPKPASVNVVTGKWIFRHKFNTDGTLARYKAHWVVRGFTQKEGVDYDETFSPVVKPATIRVVLNIATSSSWPIHQLDVKNAFLHGDLKETVYCAQPAGFVDSSRPDHVCLLRKSLYGLKQAPRTWFHRFRSFLLSLGFHASKSDTSLFILQRDDSIAYLLVYVDDIILTASTPRALHHVISSIKREFSMTDLGELHHFLGINVTPNTHGLFLCQQQYALEVLERAKMLNCKPVSTPIDTQSKLSAHDGCLLDNPTLYRSLAGALQYLTLTRPDLSYAVQQVCLFMHAPRDSHMQLVKRILQYLRGTTHFGLQLYKSSPLDLVAYIDAVWAGCPDTRKSTSGFCVFLGHNLLSWSSKRQATVSRSSAEAEYRGVANCVAEACWLRQLLHELRRPPTRATIVYCDNVSASYIASNPIQHQRTKHIEIDLHFVRDRVALGDIRVLHVPSSSQFADLFTKGLPSQVFHEFRTSLNILPHGVPAEGGC</sequence>
<reference evidence="3" key="1">
    <citation type="journal article" date="2013" name="Nature">
        <title>Draft genome of the wheat A-genome progenitor Triticum urartu.</title>
        <authorList>
            <person name="Ling H.Q."/>
            <person name="Zhao S."/>
            <person name="Liu D."/>
            <person name="Wang J."/>
            <person name="Sun H."/>
            <person name="Zhang C."/>
            <person name="Fan H."/>
            <person name="Li D."/>
            <person name="Dong L."/>
            <person name="Tao Y."/>
            <person name="Gao C."/>
            <person name="Wu H."/>
            <person name="Li Y."/>
            <person name="Cui Y."/>
            <person name="Guo X."/>
            <person name="Zheng S."/>
            <person name="Wang B."/>
            <person name="Yu K."/>
            <person name="Liang Q."/>
            <person name="Yang W."/>
            <person name="Lou X."/>
            <person name="Chen J."/>
            <person name="Feng M."/>
            <person name="Jian J."/>
            <person name="Zhang X."/>
            <person name="Luo G."/>
            <person name="Jiang Y."/>
            <person name="Liu J."/>
            <person name="Wang Z."/>
            <person name="Sha Y."/>
            <person name="Zhang B."/>
            <person name="Wu H."/>
            <person name="Tang D."/>
            <person name="Shen Q."/>
            <person name="Xue P."/>
            <person name="Zou S."/>
            <person name="Wang X."/>
            <person name="Liu X."/>
            <person name="Wang F."/>
            <person name="Yang Y."/>
            <person name="An X."/>
            <person name="Dong Z."/>
            <person name="Zhang K."/>
            <person name="Zhang X."/>
            <person name="Luo M.C."/>
            <person name="Dvorak J."/>
            <person name="Tong Y."/>
            <person name="Wang J."/>
            <person name="Yang H."/>
            <person name="Li Z."/>
            <person name="Wang D."/>
            <person name="Zhang A."/>
            <person name="Wang J."/>
        </authorList>
    </citation>
    <scope>NUCLEOTIDE SEQUENCE</scope>
    <source>
        <strain evidence="3">cv. G1812</strain>
    </source>
</reference>
<dbReference type="InterPro" id="IPR013103">
    <property type="entry name" value="RVT_2"/>
</dbReference>
<dbReference type="Pfam" id="PF07727">
    <property type="entry name" value="RVT_2"/>
    <property type="match status" value="1"/>
</dbReference>